<evidence type="ECO:0000313" key="2">
    <source>
        <dbReference type="Proteomes" id="UP001152795"/>
    </source>
</evidence>
<name>A0A6S7KJF2_PARCT</name>
<proteinExistence type="predicted"/>
<evidence type="ECO:0000313" key="1">
    <source>
        <dbReference type="EMBL" id="CAB4042671.1"/>
    </source>
</evidence>
<gene>
    <name evidence="1" type="ORF">PACLA_8A037485</name>
</gene>
<dbReference type="Proteomes" id="UP001152795">
    <property type="component" value="Unassembled WGS sequence"/>
</dbReference>
<dbReference type="AlphaFoldDB" id="A0A6S7KJF2"/>
<dbReference type="EMBL" id="CACRXK020030589">
    <property type="protein sequence ID" value="CAB4042671.1"/>
    <property type="molecule type" value="Genomic_DNA"/>
</dbReference>
<accession>A0A6S7KJF2</accession>
<keyword evidence="2" id="KW-1185">Reference proteome</keyword>
<feature type="non-terminal residue" evidence="1">
    <location>
        <position position="64"/>
    </location>
</feature>
<organism evidence="1 2">
    <name type="scientific">Paramuricea clavata</name>
    <name type="common">Red gorgonian</name>
    <name type="synonym">Violescent sea-whip</name>
    <dbReference type="NCBI Taxonomy" id="317549"/>
    <lineage>
        <taxon>Eukaryota</taxon>
        <taxon>Metazoa</taxon>
        <taxon>Cnidaria</taxon>
        <taxon>Anthozoa</taxon>
        <taxon>Octocorallia</taxon>
        <taxon>Malacalcyonacea</taxon>
        <taxon>Plexauridae</taxon>
        <taxon>Paramuricea</taxon>
    </lineage>
</organism>
<sequence>FEWNVVGFQSSLVALQHISQVPSRGSHSSSFCLRSCDSDDKISDFKKGSKGIVYQRNKLGTLAI</sequence>
<feature type="non-terminal residue" evidence="1">
    <location>
        <position position="1"/>
    </location>
</feature>
<comment type="caution">
    <text evidence="1">The sequence shown here is derived from an EMBL/GenBank/DDBJ whole genome shotgun (WGS) entry which is preliminary data.</text>
</comment>
<reference evidence="1" key="1">
    <citation type="submission" date="2020-04" db="EMBL/GenBank/DDBJ databases">
        <authorList>
            <person name="Alioto T."/>
            <person name="Alioto T."/>
            <person name="Gomez Garrido J."/>
        </authorList>
    </citation>
    <scope>NUCLEOTIDE SEQUENCE</scope>
    <source>
        <strain evidence="1">A484AB</strain>
    </source>
</reference>
<protein>
    <submittedName>
        <fullName evidence="1">Uncharacterized protein</fullName>
    </submittedName>
</protein>